<dbReference type="GO" id="GO:0016020">
    <property type="term" value="C:membrane"/>
    <property type="evidence" value="ECO:0007669"/>
    <property type="project" value="InterPro"/>
</dbReference>
<keyword evidence="5" id="KW-0418">Kinase</keyword>
<dbReference type="PATRIC" id="fig|1073571.4.peg.2076"/>
<dbReference type="PANTHER" id="PTHR34220:SF7">
    <property type="entry name" value="SENSOR HISTIDINE KINASE YPDA"/>
    <property type="match status" value="1"/>
</dbReference>
<dbReference type="RefSeq" id="WP_020430035.1">
    <property type="nucleotide sequence ID" value="NZ_AGBD01000978.1"/>
</dbReference>
<evidence type="ECO:0000256" key="3">
    <source>
        <dbReference type="ARBA" id="ARBA00022679"/>
    </source>
</evidence>
<evidence type="ECO:0000256" key="1">
    <source>
        <dbReference type="ARBA" id="ARBA00000085"/>
    </source>
</evidence>
<dbReference type="EC" id="2.7.13.3" evidence="2"/>
<evidence type="ECO:0000313" key="11">
    <source>
        <dbReference type="Proteomes" id="UP000033163"/>
    </source>
</evidence>
<keyword evidence="4" id="KW-0547">Nucleotide-binding</keyword>
<feature type="domain" description="Histidine kinase" evidence="9">
    <location>
        <begin position="479"/>
        <end position="585"/>
    </location>
</feature>
<evidence type="ECO:0000256" key="4">
    <source>
        <dbReference type="ARBA" id="ARBA00022741"/>
    </source>
</evidence>
<reference evidence="11" key="1">
    <citation type="submission" date="2015-03" db="EMBL/GenBank/DDBJ databases">
        <authorList>
            <person name="Wibberg D."/>
        </authorList>
    </citation>
    <scope>NUCLEOTIDE SEQUENCE [LARGE SCALE GENOMIC DNA]</scope>
</reference>
<evidence type="ECO:0000256" key="6">
    <source>
        <dbReference type="ARBA" id="ARBA00022840"/>
    </source>
</evidence>
<dbReference type="GO" id="GO:0005524">
    <property type="term" value="F:ATP binding"/>
    <property type="evidence" value="ECO:0007669"/>
    <property type="project" value="UniProtKB-KW"/>
</dbReference>
<evidence type="ECO:0000313" key="10">
    <source>
        <dbReference type="EMBL" id="CQR54388.1"/>
    </source>
</evidence>
<dbReference type="KEGG" id="pri:PRIO_1978"/>
<comment type="catalytic activity">
    <reaction evidence="1">
        <text>ATP + protein L-histidine = ADP + protein N-phospho-L-histidine.</text>
        <dbReference type="EC" id="2.7.13.3"/>
    </reaction>
</comment>
<evidence type="ECO:0000256" key="8">
    <source>
        <dbReference type="SAM" id="Phobius"/>
    </source>
</evidence>
<keyword evidence="7" id="KW-0902">Two-component regulatory system</keyword>
<dbReference type="GO" id="GO:0000155">
    <property type="term" value="F:phosphorelay sensor kinase activity"/>
    <property type="evidence" value="ECO:0007669"/>
    <property type="project" value="InterPro"/>
</dbReference>
<dbReference type="InterPro" id="IPR050640">
    <property type="entry name" value="Bact_2-comp_sensor_kinase"/>
</dbReference>
<dbReference type="InterPro" id="IPR036890">
    <property type="entry name" value="HATPase_C_sf"/>
</dbReference>
<keyword evidence="8" id="KW-1133">Transmembrane helix</keyword>
<proteinExistence type="predicted"/>
<dbReference type="Proteomes" id="UP000033163">
    <property type="component" value="Chromosome I"/>
</dbReference>
<dbReference type="SUPFAM" id="SSF55874">
    <property type="entry name" value="ATPase domain of HSP90 chaperone/DNA topoisomerase II/histidine kinase"/>
    <property type="match status" value="1"/>
</dbReference>
<evidence type="ECO:0000259" key="9">
    <source>
        <dbReference type="PROSITE" id="PS50109"/>
    </source>
</evidence>
<keyword evidence="8" id="KW-0812">Transmembrane</keyword>
<dbReference type="InterPro" id="IPR003594">
    <property type="entry name" value="HATPase_dom"/>
</dbReference>
<protein>
    <recommendedName>
        <fullName evidence="2">histidine kinase</fullName>
        <ecNumber evidence="2">2.7.13.3</ecNumber>
    </recommendedName>
</protein>
<dbReference type="InterPro" id="IPR004358">
    <property type="entry name" value="Sig_transdc_His_kin-like_C"/>
</dbReference>
<dbReference type="STRING" id="483937.AMQ84_15090"/>
<evidence type="ECO:0000256" key="5">
    <source>
        <dbReference type="ARBA" id="ARBA00022777"/>
    </source>
</evidence>
<dbReference type="Pfam" id="PF02518">
    <property type="entry name" value="HATPase_c"/>
    <property type="match status" value="1"/>
</dbReference>
<dbReference type="InterPro" id="IPR005467">
    <property type="entry name" value="His_kinase_dom"/>
</dbReference>
<dbReference type="Pfam" id="PF06580">
    <property type="entry name" value="His_kinase"/>
    <property type="match status" value="1"/>
</dbReference>
<sequence length="585" mass="65861">MFAKWMMKLSGPFRRSIRNKLILTMILLATLPIVAITGLAAENSRRSMETEVINTNLSNMKWTGVYLGDQFTQLNNLIYTVMISPHLSDYLASAEEPNLSSQFTAQRNIIDTLTNLFYSAGNHVVGVEMYLKEYNKLFTVNASRNDIQSPAVVPAPYKQLFDRDKDFMITTDSSDGTKFQLIRSINRFENQEKLGGISLQIRWGVLDQTLDLLGRGNEHTVFIAGADGKVLYQPWGSAPASGTLSRIADTGESQGYFRSDHEYVFYNTIDPVGLKLVTVIPDSFINQSAMATMNFGLIVGAVSIGVAVLVAVVLAWRLATPIVNLARYVQGFGMMKEREVRLSNRVDEIGLLETKLDQMSHRIREHIRTEYIISLEKKSSELKALQAQINPHFLQNTLQMIGSMLFKNSPAESYGVLRSLSDMFRYIIREPEDLAPLRAELNHLNNYMQIQQQRFAARLDYRLQVDEGALNSLIPKLTLQPITENAFFHGLERQEGPWELEVKVSRTGEDTLIVIRDNGVGLEPDKLAELQRRLTSRSGKLWTYGERIGLSNVASRIHLHFGGSYGIQVESREGQGTTVTVTIPL</sequence>
<feature type="transmembrane region" description="Helical" evidence="8">
    <location>
        <begin position="295"/>
        <end position="318"/>
    </location>
</feature>
<dbReference type="InterPro" id="IPR010559">
    <property type="entry name" value="Sig_transdc_His_kin_internal"/>
</dbReference>
<keyword evidence="3" id="KW-0808">Transferase</keyword>
<gene>
    <name evidence="10" type="ORF">PRIO_1978</name>
</gene>
<dbReference type="Gene3D" id="6.10.340.10">
    <property type="match status" value="1"/>
</dbReference>
<organism evidence="10 11">
    <name type="scientific">Paenibacillus riograndensis SBR5</name>
    <dbReference type="NCBI Taxonomy" id="1073571"/>
    <lineage>
        <taxon>Bacteria</taxon>
        <taxon>Bacillati</taxon>
        <taxon>Bacillota</taxon>
        <taxon>Bacilli</taxon>
        <taxon>Bacillales</taxon>
        <taxon>Paenibacillaceae</taxon>
        <taxon>Paenibacillus</taxon>
        <taxon>Paenibacillus sonchi group</taxon>
    </lineage>
</organism>
<accession>A0A0E3WGZ3</accession>
<keyword evidence="6" id="KW-0067">ATP-binding</keyword>
<name>A0A0E3WGZ3_9BACL</name>
<dbReference type="PROSITE" id="PS50109">
    <property type="entry name" value="HIS_KIN"/>
    <property type="match status" value="1"/>
</dbReference>
<dbReference type="EMBL" id="LN831776">
    <property type="protein sequence ID" value="CQR54388.1"/>
    <property type="molecule type" value="Genomic_DNA"/>
</dbReference>
<dbReference type="PANTHER" id="PTHR34220">
    <property type="entry name" value="SENSOR HISTIDINE KINASE YPDA"/>
    <property type="match status" value="1"/>
</dbReference>
<evidence type="ECO:0000256" key="2">
    <source>
        <dbReference type="ARBA" id="ARBA00012438"/>
    </source>
</evidence>
<dbReference type="HOGENOM" id="CLU_020473_6_0_9"/>
<dbReference type="AlphaFoldDB" id="A0A0E3WGZ3"/>
<dbReference type="PRINTS" id="PR00344">
    <property type="entry name" value="BCTRLSENSOR"/>
</dbReference>
<evidence type="ECO:0000256" key="7">
    <source>
        <dbReference type="ARBA" id="ARBA00023012"/>
    </source>
</evidence>
<keyword evidence="8" id="KW-0472">Membrane</keyword>
<dbReference type="Gene3D" id="3.30.565.10">
    <property type="entry name" value="Histidine kinase-like ATPase, C-terminal domain"/>
    <property type="match status" value="1"/>
</dbReference>